<dbReference type="GO" id="GO:0016740">
    <property type="term" value="F:transferase activity"/>
    <property type="evidence" value="ECO:0007669"/>
    <property type="project" value="UniProtKB-KW"/>
</dbReference>
<name>L0H090_9GAMM</name>
<dbReference type="EMBL" id="CP003051">
    <property type="protein sequence ID" value="AGA90989.1"/>
    <property type="molecule type" value="Genomic_DNA"/>
</dbReference>
<proteinExistence type="predicted"/>
<dbReference type="eggNOG" id="ENOG502ZARJ">
    <property type="taxonomic scope" value="Bacteria"/>
</dbReference>
<dbReference type="Gene3D" id="3.40.50.300">
    <property type="entry name" value="P-loop containing nucleotide triphosphate hydrolases"/>
    <property type="match status" value="1"/>
</dbReference>
<keyword evidence="2" id="KW-1185">Reference proteome</keyword>
<dbReference type="Pfam" id="PF13469">
    <property type="entry name" value="Sulfotransfer_3"/>
    <property type="match status" value="1"/>
</dbReference>
<dbReference type="AlphaFoldDB" id="L0H090"/>
<dbReference type="InterPro" id="IPR027417">
    <property type="entry name" value="P-loop_NTPase"/>
</dbReference>
<dbReference type="RefSeq" id="WP_015281126.1">
    <property type="nucleotide sequence ID" value="NC_019940.1"/>
</dbReference>
<accession>L0H090</accession>
<dbReference type="SUPFAM" id="SSF52540">
    <property type="entry name" value="P-loop containing nucleoside triphosphate hydrolases"/>
    <property type="match status" value="1"/>
</dbReference>
<protein>
    <submittedName>
        <fullName evidence="1">Sulfotransferase family protein</fullName>
    </submittedName>
</protein>
<dbReference type="HOGENOM" id="CLU_072541_0_0_6"/>
<organism evidence="1 2">
    <name type="scientific">Thioflavicoccus mobilis 8321</name>
    <dbReference type="NCBI Taxonomy" id="765912"/>
    <lineage>
        <taxon>Bacteria</taxon>
        <taxon>Pseudomonadati</taxon>
        <taxon>Pseudomonadota</taxon>
        <taxon>Gammaproteobacteria</taxon>
        <taxon>Chromatiales</taxon>
        <taxon>Chromatiaceae</taxon>
        <taxon>Thioflavicoccus</taxon>
    </lineage>
</organism>
<dbReference type="InterPro" id="IPR052736">
    <property type="entry name" value="Stf3_sulfotransferase"/>
</dbReference>
<evidence type="ECO:0000313" key="2">
    <source>
        <dbReference type="Proteomes" id="UP000010816"/>
    </source>
</evidence>
<dbReference type="Proteomes" id="UP000010816">
    <property type="component" value="Chromosome"/>
</dbReference>
<dbReference type="PANTHER" id="PTHR36451:SF1">
    <property type="entry name" value="OMEGA-HYDROXY-BETA-DIHYDROMENAQUINONE-9 SULFOTRANSFERASE STF3"/>
    <property type="match status" value="1"/>
</dbReference>
<gene>
    <name evidence="1" type="ORF">Thimo_2242</name>
</gene>
<dbReference type="PANTHER" id="PTHR36451">
    <property type="entry name" value="PAPS-DEPENDENT SULFOTRANSFERASE STF3"/>
    <property type="match status" value="1"/>
</dbReference>
<keyword evidence="1" id="KW-0808">Transferase</keyword>
<evidence type="ECO:0000313" key="1">
    <source>
        <dbReference type="EMBL" id="AGA90989.1"/>
    </source>
</evidence>
<sequence>MPTPDTPYLKQIANTTFQPIFILGDQRSGTTLFYDLLTQTGAFNFVSAYHVIAYDELLANHAKHCTAIAMRELNERFQKLGVSDRAIDQMRVRADLPEEYVFLLKKGLRILPKTLPSFIEACRKIQYISNHSKPLLLKGPTDTANFLRIRHYFPSAPILFIHRHPLEVLNSKIKALQLLLNETNPYYALINPGYARLMQRWPRRKLLQTIFSSRGEIGPRILARHTIWGARYYANRIEELEPSCHLTVRYEDLCANPNEVVNKVLDFLGAPDHVAFDLSNQIAKRPVHFRTETRRCIPQMKRGLKDYCERFGYDLDV</sequence>
<dbReference type="KEGG" id="tmb:Thimo_2242"/>
<reference evidence="1 2" key="1">
    <citation type="submission" date="2011-09" db="EMBL/GenBank/DDBJ databases">
        <title>Complete sequence of chromosome of Thioflavicoccus mobilis 8321.</title>
        <authorList>
            <consortium name="US DOE Joint Genome Institute"/>
            <person name="Lucas S."/>
            <person name="Han J."/>
            <person name="Lapidus A."/>
            <person name="Cheng J.-F."/>
            <person name="Goodwin L."/>
            <person name="Pitluck S."/>
            <person name="Peters L."/>
            <person name="Ovchinnikova G."/>
            <person name="Lu M."/>
            <person name="Detter J.C."/>
            <person name="Han C."/>
            <person name="Tapia R."/>
            <person name="Land M."/>
            <person name="Hauser L."/>
            <person name="Kyrpides N."/>
            <person name="Ivanova N."/>
            <person name="Pagani I."/>
            <person name="Vogl K."/>
            <person name="Liu Z."/>
            <person name="Imhoff J."/>
            <person name="Thiel V."/>
            <person name="Frigaard N.-U."/>
            <person name="Bryant D."/>
            <person name="Woyke T."/>
        </authorList>
    </citation>
    <scope>NUCLEOTIDE SEQUENCE [LARGE SCALE GENOMIC DNA]</scope>
    <source>
        <strain evidence="1 2">8321</strain>
    </source>
</reference>
<dbReference type="OrthoDB" id="9815894at2"/>